<evidence type="ECO:0000259" key="1">
    <source>
        <dbReference type="Pfam" id="PF16399"/>
    </source>
</evidence>
<dbReference type="VEuPathDB" id="FungiDB:BCV72DRAFT_252142"/>
<gene>
    <name evidence="2" type="ORF">BCV72DRAFT_252142</name>
</gene>
<dbReference type="Proteomes" id="UP000242414">
    <property type="component" value="Unassembled WGS sequence"/>
</dbReference>
<reference evidence="2" key="1">
    <citation type="journal article" date="2016" name="Proc. Natl. Acad. Sci. U.S.A.">
        <title>Lipid metabolic changes in an early divergent fungus govern the establishment of a mutualistic symbiosis with endobacteria.</title>
        <authorList>
            <person name="Lastovetsky O.A."/>
            <person name="Gaspar M.L."/>
            <person name="Mondo S.J."/>
            <person name="LaButti K.M."/>
            <person name="Sandor L."/>
            <person name="Grigoriev I.V."/>
            <person name="Henry S.A."/>
            <person name="Pawlowska T.E."/>
        </authorList>
    </citation>
    <scope>NUCLEOTIDE SEQUENCE [LARGE SCALE GENOMIC DNA]</scope>
    <source>
        <strain evidence="2">ATCC 52814</strain>
    </source>
</reference>
<dbReference type="Pfam" id="PF16399">
    <property type="entry name" value="Aquarius_N_1st"/>
    <property type="match status" value="1"/>
</dbReference>
<feature type="domain" description="RNA helicase aquarius N-terminal" evidence="1">
    <location>
        <begin position="17"/>
        <end position="190"/>
    </location>
</feature>
<accession>A0A1X0QT89</accession>
<dbReference type="InterPro" id="IPR032174">
    <property type="entry name" value="Aquarius_N"/>
</dbReference>
<proteinExistence type="predicted"/>
<dbReference type="EMBL" id="KV922023">
    <property type="protein sequence ID" value="ORE02980.1"/>
    <property type="molecule type" value="Genomic_DNA"/>
</dbReference>
<sequence>MTNQSDGLQQIIDAHFTNNIKWDPEIVEIIFTKELLPFDFASHKLQQLEAAEYFEKYLWPHFDSTASVNHIISICLMLNEKFHQNAVNWDKLLDSERFFNLFQRVIRLLGDDDVSLSCQIPPITFLIHCLQSFDIAPVQTECLKLFTIGIWSNLAYESRREQMFTDYPFLRKLWNSSNKKLNAASKCTKEIKLLYF</sequence>
<protein>
    <recommendedName>
        <fullName evidence="1">RNA helicase aquarius N-terminal domain-containing protein</fullName>
    </recommendedName>
</protein>
<evidence type="ECO:0000313" key="2">
    <source>
        <dbReference type="EMBL" id="ORE02980.1"/>
    </source>
</evidence>
<name>A0A1X0QT89_RHIZD</name>
<dbReference type="OrthoDB" id="1879at2759"/>
<organism evidence="2">
    <name type="scientific">Rhizopus microsporus var. microsporus</name>
    <dbReference type="NCBI Taxonomy" id="86635"/>
    <lineage>
        <taxon>Eukaryota</taxon>
        <taxon>Fungi</taxon>
        <taxon>Fungi incertae sedis</taxon>
        <taxon>Mucoromycota</taxon>
        <taxon>Mucoromycotina</taxon>
        <taxon>Mucoromycetes</taxon>
        <taxon>Mucorales</taxon>
        <taxon>Mucorineae</taxon>
        <taxon>Rhizopodaceae</taxon>
        <taxon>Rhizopus</taxon>
    </lineage>
</organism>
<dbReference type="AlphaFoldDB" id="A0A1X0QT89"/>